<evidence type="ECO:0000313" key="3">
    <source>
        <dbReference type="EMBL" id="CAF3595216.1"/>
    </source>
</evidence>
<dbReference type="Proteomes" id="UP000663823">
    <property type="component" value="Unassembled WGS sequence"/>
</dbReference>
<keyword evidence="1" id="KW-0472">Membrane</keyword>
<dbReference type="Proteomes" id="UP000663889">
    <property type="component" value="Unassembled WGS sequence"/>
</dbReference>
<dbReference type="Proteomes" id="UP000663874">
    <property type="component" value="Unassembled WGS sequence"/>
</dbReference>
<evidence type="ECO:0000313" key="5">
    <source>
        <dbReference type="Proteomes" id="UP000663874"/>
    </source>
</evidence>
<comment type="caution">
    <text evidence="4">The sequence shown here is derived from an EMBL/GenBank/DDBJ whole genome shotgun (WGS) entry which is preliminary data.</text>
</comment>
<dbReference type="EMBL" id="CAJOBE010002283">
    <property type="protein sequence ID" value="CAF3812236.1"/>
    <property type="molecule type" value="Genomic_DNA"/>
</dbReference>
<accession>A0A819CRU4</accession>
<gene>
    <name evidence="4" type="ORF">FNK824_LOCUS15638</name>
    <name evidence="3" type="ORF">OTI717_LOCUS6514</name>
    <name evidence="2" type="ORF">SEV965_LOCUS22718</name>
</gene>
<evidence type="ECO:0000313" key="4">
    <source>
        <dbReference type="EMBL" id="CAF3812236.1"/>
    </source>
</evidence>
<feature type="transmembrane region" description="Helical" evidence="1">
    <location>
        <begin position="6"/>
        <end position="23"/>
    </location>
</feature>
<reference evidence="4" key="1">
    <citation type="submission" date="2021-02" db="EMBL/GenBank/DDBJ databases">
        <authorList>
            <person name="Nowell W R."/>
        </authorList>
    </citation>
    <scope>NUCLEOTIDE SEQUENCE</scope>
</reference>
<sequence>MNRQSIVLAPICFSYFLVIILLFQSTRSVQSIALSSLCGHFGHSCFGGNWGKRELSGSSLASDIIQTNIDTSDDRIDIPTAYYKTSMNNFLLEQLRSKLIRQQLRQLLELE</sequence>
<name>A0A819CRU4_9BILA</name>
<dbReference type="EMBL" id="CAJOAX010000459">
    <property type="protein sequence ID" value="CAF3595216.1"/>
    <property type="molecule type" value="Genomic_DNA"/>
</dbReference>
<organism evidence="4 5">
    <name type="scientific">Rotaria sordida</name>
    <dbReference type="NCBI Taxonomy" id="392033"/>
    <lineage>
        <taxon>Eukaryota</taxon>
        <taxon>Metazoa</taxon>
        <taxon>Spiralia</taxon>
        <taxon>Gnathifera</taxon>
        <taxon>Rotifera</taxon>
        <taxon>Eurotatoria</taxon>
        <taxon>Bdelloidea</taxon>
        <taxon>Philodinida</taxon>
        <taxon>Philodinidae</taxon>
        <taxon>Rotaria</taxon>
    </lineage>
</organism>
<keyword evidence="1" id="KW-1133">Transmembrane helix</keyword>
<dbReference type="AlphaFoldDB" id="A0A819CRU4"/>
<keyword evidence="1" id="KW-0812">Transmembrane</keyword>
<evidence type="ECO:0000256" key="1">
    <source>
        <dbReference type="SAM" id="Phobius"/>
    </source>
</evidence>
<proteinExistence type="predicted"/>
<protein>
    <submittedName>
        <fullName evidence="4">Uncharacterized protein</fullName>
    </submittedName>
</protein>
<dbReference type="EMBL" id="CAJNOU010001625">
    <property type="protein sequence ID" value="CAF1231396.1"/>
    <property type="molecule type" value="Genomic_DNA"/>
</dbReference>
<evidence type="ECO:0000313" key="2">
    <source>
        <dbReference type="EMBL" id="CAF1231396.1"/>
    </source>
</evidence>